<accession>A0ABX3CJW0</accession>
<name>A0ABX3CJW0_9BACI</name>
<proteinExistence type="predicted"/>
<protein>
    <submittedName>
        <fullName evidence="1">Uncharacterized protein</fullName>
    </submittedName>
</protein>
<dbReference type="EMBL" id="MBRJ01000059">
    <property type="protein sequence ID" value="OHX41364.1"/>
    <property type="molecule type" value="Genomic_DNA"/>
</dbReference>
<dbReference type="RefSeq" id="WP_035332138.1">
    <property type="nucleotide sequence ID" value="NZ_MBRJ01000059.1"/>
</dbReference>
<sequence>MKQLISFTMLFPILVFFLLQPILNYMEETRGKAVEITVQRATEKAAIEGYYSPETLLEMKKKLNSIGYQDNEIDINATQSVTLRGGYVEATIKVPNKYYFLLFKPLFLSDKDYSSDLYHVRSATRMSEYIN</sequence>
<reference evidence="1 2" key="1">
    <citation type="submission" date="2016-07" db="EMBL/GenBank/DDBJ databases">
        <title>Bacillus oceanisediminis whole genome.</title>
        <authorList>
            <person name="Pal Y."/>
            <person name="Verma A."/>
            <person name="Mual P."/>
            <person name="Srinivasan K."/>
        </authorList>
    </citation>
    <scope>NUCLEOTIDE SEQUENCE [LARGE SCALE GENOMIC DNA]</scope>
    <source>
        <strain evidence="1 2">Bhandara28</strain>
    </source>
</reference>
<dbReference type="Proteomes" id="UP000180194">
    <property type="component" value="Unassembled WGS sequence"/>
</dbReference>
<gene>
    <name evidence="1" type="ORF">BBV17_28620</name>
</gene>
<organism evidence="1 2">
    <name type="scientific">Cytobacillus oceanisediminis</name>
    <dbReference type="NCBI Taxonomy" id="665099"/>
    <lineage>
        <taxon>Bacteria</taxon>
        <taxon>Bacillati</taxon>
        <taxon>Bacillota</taxon>
        <taxon>Bacilli</taxon>
        <taxon>Bacillales</taxon>
        <taxon>Bacillaceae</taxon>
        <taxon>Cytobacillus</taxon>
    </lineage>
</organism>
<evidence type="ECO:0000313" key="1">
    <source>
        <dbReference type="EMBL" id="OHX41364.1"/>
    </source>
</evidence>
<keyword evidence="2" id="KW-1185">Reference proteome</keyword>
<evidence type="ECO:0000313" key="2">
    <source>
        <dbReference type="Proteomes" id="UP000180194"/>
    </source>
</evidence>
<comment type="caution">
    <text evidence="1">The sequence shown here is derived from an EMBL/GenBank/DDBJ whole genome shotgun (WGS) entry which is preliminary data.</text>
</comment>